<dbReference type="OMA" id="NTMAIMD"/>
<dbReference type="PIRSF" id="PIRSF032888">
    <property type="entry name" value="UCP032888"/>
    <property type="match status" value="1"/>
</dbReference>
<dbReference type="Proteomes" id="UP000646844">
    <property type="component" value="Unassembled WGS sequence"/>
</dbReference>
<reference evidence="1" key="1">
    <citation type="journal article" date="2020" name="bioRxiv">
        <title>A rank-normalized archaeal taxonomy based on genome phylogeny resolves widespread incomplete and uneven classifications.</title>
        <authorList>
            <person name="Rinke C."/>
            <person name="Chuvochina M."/>
            <person name="Mussig A.J."/>
            <person name="Chaumeil P.-A."/>
            <person name="Waite D.W."/>
            <person name="Whitman W.B."/>
            <person name="Parks D.H."/>
            <person name="Hugenholtz P."/>
        </authorList>
    </citation>
    <scope>NUCLEOTIDE SEQUENCE</scope>
    <source>
        <strain evidence="1">UBA8838</strain>
    </source>
</reference>
<dbReference type="PANTHER" id="PTHR38433:SF1">
    <property type="entry name" value="DUF1641 DOMAIN-CONTAINING PROTEIN"/>
    <property type="match status" value="1"/>
</dbReference>
<protein>
    <submittedName>
        <fullName evidence="1">DUF1641 domain-containing protein</fullName>
    </submittedName>
</protein>
<dbReference type="InterPro" id="IPR017011">
    <property type="entry name" value="UCP032888"/>
</dbReference>
<dbReference type="InterPro" id="IPR012440">
    <property type="entry name" value="DUF1641"/>
</dbReference>
<organism evidence="1 2">
    <name type="scientific">Sulfurisphaera tokodaii</name>
    <dbReference type="NCBI Taxonomy" id="111955"/>
    <lineage>
        <taxon>Archaea</taxon>
        <taxon>Thermoproteota</taxon>
        <taxon>Thermoprotei</taxon>
        <taxon>Sulfolobales</taxon>
        <taxon>Sulfolobaceae</taxon>
        <taxon>Sulfurisphaera</taxon>
    </lineage>
</organism>
<name>A0A832THA4_9CREN</name>
<dbReference type="RefSeq" id="WP_010978598.1">
    <property type="nucleotide sequence ID" value="NZ_BAABQO010000007.1"/>
</dbReference>
<dbReference type="Pfam" id="PF07849">
    <property type="entry name" value="DUF1641"/>
    <property type="match status" value="1"/>
</dbReference>
<dbReference type="EMBL" id="DUJO01000051">
    <property type="protein sequence ID" value="HII74681.1"/>
    <property type="molecule type" value="Genomic_DNA"/>
</dbReference>
<dbReference type="AlphaFoldDB" id="A0A832THA4"/>
<gene>
    <name evidence="1" type="ORF">HA332_09990</name>
</gene>
<evidence type="ECO:0000313" key="2">
    <source>
        <dbReference type="Proteomes" id="UP000646844"/>
    </source>
</evidence>
<accession>A0A832THA4</accession>
<sequence>MQELNLEKLVEKLDNKKIEELTEILDQLPTLNETLKTVSQLKESGALDALVNLSYSAKVVRDMLTDDAIENVADMLGGLMELSEIISENGNKFAEFVKHLDLMDELLHTLHQLKETGALNAAIDALYGLKTLRDMLNDEAISNLSDSLSGILEFSSVFLQNYDKISETIRHIGVVNDLILKVKELNDSGALNALTDSAYMLKTLRDMLNDEAISNLATSISGLLELSSAVYENYDHVMKVIKNMDVASEILDKMKELKSSGALDAVFDATYFLKTLKDMLNDEAVANITTTLSLTLDFLPRGIEFLNHAMNPVFYNMVSSLTSPEAQKLLSNPPKITLGGLVAAFRDEDIQRGFGIFLTILKILGKNYKINLS</sequence>
<proteinExistence type="predicted"/>
<dbReference type="GeneID" id="1458565"/>
<evidence type="ECO:0000313" key="1">
    <source>
        <dbReference type="EMBL" id="HII74681.1"/>
    </source>
</evidence>
<comment type="caution">
    <text evidence="1">The sequence shown here is derived from an EMBL/GenBank/DDBJ whole genome shotgun (WGS) entry which is preliminary data.</text>
</comment>
<dbReference type="PANTHER" id="PTHR38433">
    <property type="match status" value="1"/>
</dbReference>